<gene>
    <name evidence="1" type="ORF">LTS18_014787</name>
</gene>
<evidence type="ECO:0000313" key="1">
    <source>
        <dbReference type="EMBL" id="KAK3071768.1"/>
    </source>
</evidence>
<proteinExistence type="predicted"/>
<comment type="caution">
    <text evidence="1">The sequence shown here is derived from an EMBL/GenBank/DDBJ whole genome shotgun (WGS) entry which is preliminary data.</text>
</comment>
<dbReference type="EMBL" id="JAWDJW010004801">
    <property type="protein sequence ID" value="KAK3071768.1"/>
    <property type="molecule type" value="Genomic_DNA"/>
</dbReference>
<sequence length="395" mass="43836">MADEDADLTAEQLQEKYAQALQAEGSDIEDDEEDQEEDREDEEDSEGAVDIADTEVSPMHAQNGTEPSREDGETEHGVEELTDALPELEEVDAALLDDSEDSSIDSDEDMDSEIQSESRTDVSASEGEETDGEDNALLGFFGTKKRKELLGTAKKEDAENEDKADTITTIARESSYAADGHNEEEATTFPADTQDEISQDEMDAAAEEGSDVEEIDASESNNAESAKDSGAAAPVPIKTKPPFLLRGTLREYQHHGLDWLAGLHATGTNGILADEMGLGKTIQTISLLAHLAVDKGIWGPHLVVVPTSVILNWEMEFKKFLPGFKVLSYYGTQDERMKKRKGWLNDDLYNVVVTSYQMIINDSTAFKRRHWYYLILDEAHNIKNFQTARWQTMLT</sequence>
<name>A0ACC3DH33_9PEZI</name>
<organism evidence="1 2">
    <name type="scientific">Coniosporium uncinatum</name>
    <dbReference type="NCBI Taxonomy" id="93489"/>
    <lineage>
        <taxon>Eukaryota</taxon>
        <taxon>Fungi</taxon>
        <taxon>Dikarya</taxon>
        <taxon>Ascomycota</taxon>
        <taxon>Pezizomycotina</taxon>
        <taxon>Dothideomycetes</taxon>
        <taxon>Dothideomycetes incertae sedis</taxon>
        <taxon>Coniosporium</taxon>
    </lineage>
</organism>
<evidence type="ECO:0000313" key="2">
    <source>
        <dbReference type="Proteomes" id="UP001186974"/>
    </source>
</evidence>
<reference evidence="1" key="1">
    <citation type="submission" date="2024-09" db="EMBL/GenBank/DDBJ databases">
        <title>Black Yeasts Isolated from many extreme environments.</title>
        <authorList>
            <person name="Coleine C."/>
            <person name="Stajich J.E."/>
            <person name="Selbmann L."/>
        </authorList>
    </citation>
    <scope>NUCLEOTIDE SEQUENCE</scope>
    <source>
        <strain evidence="1">CCFEE 5737</strain>
    </source>
</reference>
<keyword evidence="2" id="KW-1185">Reference proteome</keyword>
<accession>A0ACC3DH33</accession>
<feature type="non-terminal residue" evidence="1">
    <location>
        <position position="395"/>
    </location>
</feature>
<protein>
    <submittedName>
        <fullName evidence="1">Uncharacterized protein</fullName>
    </submittedName>
</protein>
<dbReference type="Proteomes" id="UP001186974">
    <property type="component" value="Unassembled WGS sequence"/>
</dbReference>